<organism evidence="1">
    <name type="scientific">Kwoniella dejecticola CBS 10117</name>
    <dbReference type="NCBI Taxonomy" id="1296121"/>
    <lineage>
        <taxon>Eukaryota</taxon>
        <taxon>Fungi</taxon>
        <taxon>Dikarya</taxon>
        <taxon>Basidiomycota</taxon>
        <taxon>Agaricomycotina</taxon>
        <taxon>Tremellomycetes</taxon>
        <taxon>Tremellales</taxon>
        <taxon>Cryptococcaceae</taxon>
        <taxon>Kwoniella</taxon>
    </lineage>
</organism>
<proteinExistence type="predicted"/>
<reference evidence="2" key="3">
    <citation type="submission" date="2024-02" db="EMBL/GenBank/DDBJ databases">
        <title>Comparative genomics of Cryptococcus and Kwoniella reveals pathogenesis evolution and contrasting modes of karyotype evolution via chromosome fusion or intercentromeric recombination.</title>
        <authorList>
            <person name="Coelho M.A."/>
            <person name="David-Palma M."/>
            <person name="Shea T."/>
            <person name="Bowers K."/>
            <person name="McGinley-Smith S."/>
            <person name="Mohammad A.W."/>
            <person name="Gnirke A."/>
            <person name="Yurkov A.M."/>
            <person name="Nowrousian M."/>
            <person name="Sun S."/>
            <person name="Cuomo C.A."/>
            <person name="Heitman J."/>
        </authorList>
    </citation>
    <scope>NUCLEOTIDE SEQUENCE</scope>
    <source>
        <strain evidence="2">CBS 10117</strain>
    </source>
</reference>
<dbReference type="Proteomes" id="UP000078595">
    <property type="component" value="Chromosome 9"/>
</dbReference>
<dbReference type="VEuPathDB" id="FungiDB:I303_06477"/>
<gene>
    <name evidence="1" type="ORF">I303_06477</name>
    <name evidence="2" type="ORF">I303_107076</name>
</gene>
<evidence type="ECO:0000313" key="3">
    <source>
        <dbReference type="Proteomes" id="UP000078595"/>
    </source>
</evidence>
<reference evidence="1" key="1">
    <citation type="submission" date="2013-07" db="EMBL/GenBank/DDBJ databases">
        <title>The Genome Sequence of Cryptococcus dejecticola CBS10117.</title>
        <authorList>
            <consortium name="The Broad Institute Genome Sequencing Platform"/>
            <person name="Cuomo C."/>
            <person name="Litvintseva A."/>
            <person name="Chen Y."/>
            <person name="Heitman J."/>
            <person name="Sun S."/>
            <person name="Springer D."/>
            <person name="Dromer F."/>
            <person name="Young S.K."/>
            <person name="Zeng Q."/>
            <person name="Gargeya S."/>
            <person name="Fitzgerald M."/>
            <person name="Abouelleil A."/>
            <person name="Alvarado L."/>
            <person name="Berlin A.M."/>
            <person name="Chapman S.B."/>
            <person name="Dewar J."/>
            <person name="Goldberg J."/>
            <person name="Griggs A."/>
            <person name="Gujja S."/>
            <person name="Hansen M."/>
            <person name="Howarth C."/>
            <person name="Imamovic A."/>
            <person name="Larimer J."/>
            <person name="McCowan C."/>
            <person name="Murphy C."/>
            <person name="Pearson M."/>
            <person name="Priest M."/>
            <person name="Roberts A."/>
            <person name="Saif S."/>
            <person name="Shea T."/>
            <person name="Sykes S."/>
            <person name="Wortman J."/>
            <person name="Nusbaum C."/>
            <person name="Birren B."/>
        </authorList>
    </citation>
    <scope>NUCLEOTIDE SEQUENCE [LARGE SCALE GENOMIC DNA]</scope>
    <source>
        <strain evidence="1">CBS 10117</strain>
    </source>
</reference>
<evidence type="ECO:0000313" key="1">
    <source>
        <dbReference type="EMBL" id="OBR82919.1"/>
    </source>
</evidence>
<dbReference type="AlphaFoldDB" id="A0A1A5ZYN9"/>
<accession>A0A1A5ZYN9</accession>
<dbReference type="GeneID" id="28970176"/>
<sequence>MSYRGYSGYDPNYSGYKASNAPPIIPVSREEVLANCSQQSYPVPPTATGYQEWELPFSPCADCRGLQLPAKTDSWRIPVSEMATPETFLAYIDLPGTVSDLYAREGASREILDDLTSKAQESALNSYYQTYPRGGQAYYQNSPQYSGDSEHGAVAEEIDGSSARATVLYYGILPVVVHGRAPC</sequence>
<evidence type="ECO:0000313" key="2">
    <source>
        <dbReference type="EMBL" id="WWC64466.1"/>
    </source>
</evidence>
<dbReference type="EMBL" id="KI894034">
    <property type="protein sequence ID" value="OBR82919.1"/>
    <property type="molecule type" value="Genomic_DNA"/>
</dbReference>
<dbReference type="KEGG" id="kdj:28970176"/>
<dbReference type="RefSeq" id="XP_018260761.1">
    <property type="nucleotide sequence ID" value="XM_018409758.1"/>
</dbReference>
<protein>
    <submittedName>
        <fullName evidence="1">Uncharacterized protein</fullName>
    </submittedName>
</protein>
<dbReference type="EMBL" id="CP144538">
    <property type="protein sequence ID" value="WWC64466.1"/>
    <property type="molecule type" value="Genomic_DNA"/>
</dbReference>
<keyword evidence="3" id="KW-1185">Reference proteome</keyword>
<reference evidence="2" key="2">
    <citation type="submission" date="2013-07" db="EMBL/GenBank/DDBJ databases">
        <authorList>
            <consortium name="The Broad Institute Genome Sequencing Platform"/>
            <person name="Cuomo C."/>
            <person name="Litvintseva A."/>
            <person name="Chen Y."/>
            <person name="Heitman J."/>
            <person name="Sun S."/>
            <person name="Springer D."/>
            <person name="Dromer F."/>
            <person name="Young S.K."/>
            <person name="Zeng Q."/>
            <person name="Gargeya S."/>
            <person name="Fitzgerald M."/>
            <person name="Abouelleil A."/>
            <person name="Alvarado L."/>
            <person name="Berlin A.M."/>
            <person name="Chapman S.B."/>
            <person name="Dewar J."/>
            <person name="Goldberg J."/>
            <person name="Griggs A."/>
            <person name="Gujja S."/>
            <person name="Hansen M."/>
            <person name="Howarth C."/>
            <person name="Imamovic A."/>
            <person name="Larimer J."/>
            <person name="McCowan C."/>
            <person name="Murphy C."/>
            <person name="Pearson M."/>
            <person name="Priest M."/>
            <person name="Roberts A."/>
            <person name="Saif S."/>
            <person name="Shea T."/>
            <person name="Sykes S."/>
            <person name="Wortman J."/>
            <person name="Nusbaum C."/>
            <person name="Birren B."/>
        </authorList>
    </citation>
    <scope>NUCLEOTIDE SEQUENCE</scope>
    <source>
        <strain evidence="2">CBS 10117</strain>
    </source>
</reference>
<name>A0A1A5ZYN9_9TREE</name>